<evidence type="ECO:0000313" key="10">
    <source>
        <dbReference type="Proteomes" id="UP000261620"/>
    </source>
</evidence>
<evidence type="ECO:0000256" key="3">
    <source>
        <dbReference type="ARBA" id="ARBA00022475"/>
    </source>
</evidence>
<evidence type="ECO:0000256" key="4">
    <source>
        <dbReference type="ARBA" id="ARBA00022692"/>
    </source>
</evidence>
<dbReference type="InterPro" id="IPR022248">
    <property type="entry name" value="TNF_rcpt_RELT"/>
</dbReference>
<evidence type="ECO:0000256" key="1">
    <source>
        <dbReference type="ARBA" id="ARBA00004162"/>
    </source>
</evidence>
<name>A0A3Q3XBB8_MOLML</name>
<feature type="compositionally biased region" description="Basic and acidic residues" evidence="7">
    <location>
        <begin position="240"/>
        <end position="258"/>
    </location>
</feature>
<evidence type="ECO:0000256" key="5">
    <source>
        <dbReference type="ARBA" id="ARBA00022989"/>
    </source>
</evidence>
<evidence type="ECO:0000256" key="6">
    <source>
        <dbReference type="ARBA" id="ARBA00023136"/>
    </source>
</evidence>
<protein>
    <recommendedName>
        <fullName evidence="11">RELT like 2</fullName>
    </recommendedName>
</protein>
<keyword evidence="3" id="KW-1003">Cell membrane</keyword>
<dbReference type="STRING" id="94237.ENSMMOP00000022964"/>
<feature type="compositionally biased region" description="Polar residues" evidence="7">
    <location>
        <begin position="275"/>
        <end position="285"/>
    </location>
</feature>
<keyword evidence="6 8" id="KW-0472">Membrane</keyword>
<dbReference type="Ensembl" id="ENSMMOT00000023345.1">
    <property type="protein sequence ID" value="ENSMMOP00000022964.1"/>
    <property type="gene ID" value="ENSMMOG00000017465.1"/>
</dbReference>
<feature type="region of interest" description="Disordered" evidence="7">
    <location>
        <begin position="230"/>
        <end position="313"/>
    </location>
</feature>
<sequence length="313" mass="35178">MTELEASGKVEHPPPYIIFVVVFLFFLTGLLGFLICHLLKKKGYRCRTGEINCEEEEEEDNEENQDTVEQILKCIIENEGTEHNSCHLCAQVRSKKGRRQSRTPRLKQRPGEQTVFSVGRFVTSVTYLKKGDNDSIAFSIKEQELDGARLPKAEEKTERSRVGILKTAKLSELEGNSSAFAFSSPTEEYSKDRLSSFPLPSSPLGSRISNVAIIKASPDSKREFSVVTMVEEEESSSSTKDQKRETSQLRIESGKAEIDSTVSDVVQPEIEHGENSATQDKQPASQEKDDMVEMEDIKDCKVTQMEETKLVDE</sequence>
<organism evidence="9 10">
    <name type="scientific">Mola mola</name>
    <name type="common">Ocean sunfish</name>
    <name type="synonym">Tetraodon mola</name>
    <dbReference type="NCBI Taxonomy" id="94237"/>
    <lineage>
        <taxon>Eukaryota</taxon>
        <taxon>Metazoa</taxon>
        <taxon>Chordata</taxon>
        <taxon>Craniata</taxon>
        <taxon>Vertebrata</taxon>
        <taxon>Euteleostomi</taxon>
        <taxon>Actinopterygii</taxon>
        <taxon>Neopterygii</taxon>
        <taxon>Teleostei</taxon>
        <taxon>Neoteleostei</taxon>
        <taxon>Acanthomorphata</taxon>
        <taxon>Eupercaria</taxon>
        <taxon>Tetraodontiformes</taxon>
        <taxon>Molidae</taxon>
        <taxon>Mola</taxon>
    </lineage>
</organism>
<comment type="similarity">
    <text evidence="2">Belongs to the RELT family.</text>
</comment>
<dbReference type="GO" id="GO:1900745">
    <property type="term" value="P:positive regulation of p38MAPK cascade"/>
    <property type="evidence" value="ECO:0007669"/>
    <property type="project" value="InterPro"/>
</dbReference>
<dbReference type="Proteomes" id="UP000261620">
    <property type="component" value="Unplaced"/>
</dbReference>
<accession>A0A3Q3XBB8</accession>
<evidence type="ECO:0008006" key="11">
    <source>
        <dbReference type="Google" id="ProtNLM"/>
    </source>
</evidence>
<feature type="transmembrane region" description="Helical" evidence="8">
    <location>
        <begin position="16"/>
        <end position="39"/>
    </location>
</feature>
<proteinExistence type="inferred from homology"/>
<keyword evidence="4 8" id="KW-0812">Transmembrane</keyword>
<dbReference type="GO" id="GO:0005886">
    <property type="term" value="C:plasma membrane"/>
    <property type="evidence" value="ECO:0007669"/>
    <property type="project" value="UniProtKB-SubCell"/>
</dbReference>
<dbReference type="InterPro" id="IPR042313">
    <property type="entry name" value="RELL2"/>
</dbReference>
<evidence type="ECO:0000256" key="7">
    <source>
        <dbReference type="SAM" id="MobiDB-lite"/>
    </source>
</evidence>
<evidence type="ECO:0000313" key="9">
    <source>
        <dbReference type="Ensembl" id="ENSMMOP00000022964.1"/>
    </source>
</evidence>
<dbReference type="PANTHER" id="PTHR31481:SF0">
    <property type="entry name" value="RELT-LIKE PROTEIN 2"/>
    <property type="match status" value="1"/>
</dbReference>
<keyword evidence="5 8" id="KW-1133">Transmembrane helix</keyword>
<keyword evidence="10" id="KW-1185">Reference proteome</keyword>
<evidence type="ECO:0000256" key="8">
    <source>
        <dbReference type="SAM" id="Phobius"/>
    </source>
</evidence>
<reference evidence="9" key="1">
    <citation type="submission" date="2025-08" db="UniProtKB">
        <authorList>
            <consortium name="Ensembl"/>
        </authorList>
    </citation>
    <scope>IDENTIFICATION</scope>
</reference>
<comment type="subcellular location">
    <subcellularLocation>
        <location evidence="1">Cell membrane</location>
        <topology evidence="1">Single-pass membrane protein</topology>
    </subcellularLocation>
</comment>
<dbReference type="GO" id="GO:0010811">
    <property type="term" value="P:positive regulation of cell-substrate adhesion"/>
    <property type="evidence" value="ECO:0007669"/>
    <property type="project" value="TreeGrafter"/>
</dbReference>
<dbReference type="PANTHER" id="PTHR31481">
    <property type="entry name" value="RELT-LIKE PROTEIN 2 RELL2"/>
    <property type="match status" value="1"/>
</dbReference>
<dbReference type="Pfam" id="PF12606">
    <property type="entry name" value="RELT"/>
    <property type="match status" value="1"/>
</dbReference>
<evidence type="ECO:0000256" key="2">
    <source>
        <dbReference type="ARBA" id="ARBA00008688"/>
    </source>
</evidence>
<reference evidence="9" key="2">
    <citation type="submission" date="2025-09" db="UniProtKB">
        <authorList>
            <consortium name="Ensembl"/>
        </authorList>
    </citation>
    <scope>IDENTIFICATION</scope>
</reference>
<feature type="compositionally biased region" description="Basic and acidic residues" evidence="7">
    <location>
        <begin position="286"/>
        <end position="313"/>
    </location>
</feature>
<dbReference type="AlphaFoldDB" id="A0A3Q3XBB8"/>